<keyword evidence="1" id="KW-1133">Transmembrane helix</keyword>
<proteinExistence type="predicted"/>
<protein>
    <recommendedName>
        <fullName evidence="4">ABC-2 type transporter domain-containing protein</fullName>
    </recommendedName>
</protein>
<dbReference type="PANTHER" id="PTHR43471">
    <property type="entry name" value="ABC TRANSPORTER PERMEASE"/>
    <property type="match status" value="1"/>
</dbReference>
<name>A0A410FT22_BIPS1</name>
<feature type="transmembrane region" description="Helical" evidence="1">
    <location>
        <begin position="195"/>
        <end position="220"/>
    </location>
</feature>
<sequence>MAKEWEELSRIKMVLYGALFLPLLMGGLAGFMVWQGQGLPPEAQAALFNTALMYFLILPVMIPVTLAVYSIVGEKEQGTLEPLLATPLTDWELFVGKALVAVLPSVGLTWAVFGLFLAAAHVMLGGIPAGVLTPPWLLSILVLSPLLAVFGVFVSMLVSSRTSDPRAAYQFSGLAVVPTLIPLIVYSVQLTAVNFLLVILEGGILVVLNTVLLYLAVRLFRREEILTRWK</sequence>
<evidence type="ECO:0000256" key="1">
    <source>
        <dbReference type="SAM" id="Phobius"/>
    </source>
</evidence>
<feature type="transmembrane region" description="Helical" evidence="1">
    <location>
        <begin position="13"/>
        <end position="34"/>
    </location>
</feature>
<dbReference type="PANTHER" id="PTHR43471:SF1">
    <property type="entry name" value="ABC TRANSPORTER PERMEASE PROTEIN NOSY-RELATED"/>
    <property type="match status" value="1"/>
</dbReference>
<feature type="transmembrane region" description="Helical" evidence="1">
    <location>
        <begin position="136"/>
        <end position="159"/>
    </location>
</feature>
<dbReference type="EMBL" id="CP034928">
    <property type="protein sequence ID" value="QAA76217.1"/>
    <property type="molecule type" value="Genomic_DNA"/>
</dbReference>
<evidence type="ECO:0008006" key="4">
    <source>
        <dbReference type="Google" id="ProtNLM"/>
    </source>
</evidence>
<keyword evidence="1" id="KW-0472">Membrane</keyword>
<gene>
    <name evidence="2" type="ORF">BIP78_0451</name>
</gene>
<feature type="transmembrane region" description="Helical" evidence="1">
    <location>
        <begin position="171"/>
        <end position="189"/>
    </location>
</feature>
<feature type="transmembrane region" description="Helical" evidence="1">
    <location>
        <begin position="46"/>
        <end position="72"/>
    </location>
</feature>
<dbReference type="Proteomes" id="UP000287233">
    <property type="component" value="Chromosome"/>
</dbReference>
<evidence type="ECO:0000313" key="2">
    <source>
        <dbReference type="EMBL" id="QAA76217.1"/>
    </source>
</evidence>
<organism evidence="2 3">
    <name type="scientific">Bipolaricaulis sibiricus</name>
    <dbReference type="NCBI Taxonomy" id="2501609"/>
    <lineage>
        <taxon>Bacteria</taxon>
        <taxon>Candidatus Bipolaricaulota</taxon>
        <taxon>Candidatus Bipolaricaulia</taxon>
        <taxon>Candidatus Bipolaricaulales</taxon>
        <taxon>Candidatus Bipolaricaulaceae</taxon>
        <taxon>Candidatus Bipolaricaulis</taxon>
    </lineage>
</organism>
<accession>A0A410FT22</accession>
<evidence type="ECO:0000313" key="3">
    <source>
        <dbReference type="Proteomes" id="UP000287233"/>
    </source>
</evidence>
<reference evidence="3" key="1">
    <citation type="submission" date="2018-12" db="EMBL/GenBank/DDBJ databases">
        <title>Complete genome sequence of an uncultured bacterium of the candidate phylum Bipolaricaulota.</title>
        <authorList>
            <person name="Kadnikov V.V."/>
            <person name="Mardanov A.V."/>
            <person name="Beletsky A.V."/>
            <person name="Frank Y.A."/>
            <person name="Karnachuk O.V."/>
            <person name="Ravin N.V."/>
        </authorList>
    </citation>
    <scope>NUCLEOTIDE SEQUENCE [LARGE SCALE GENOMIC DNA]</scope>
</reference>
<dbReference type="Pfam" id="PF12730">
    <property type="entry name" value="ABC2_membrane_4"/>
    <property type="match status" value="1"/>
</dbReference>
<keyword evidence="1" id="KW-0812">Transmembrane</keyword>
<dbReference type="AlphaFoldDB" id="A0A410FT22"/>
<dbReference type="KEGG" id="bih:BIP78_0451"/>
<feature type="transmembrane region" description="Helical" evidence="1">
    <location>
        <begin position="93"/>
        <end position="124"/>
    </location>
</feature>